<evidence type="ECO:0000313" key="1">
    <source>
        <dbReference type="EMBL" id="KAJ8937017.1"/>
    </source>
</evidence>
<dbReference type="EMBL" id="JANEYF010003362">
    <property type="protein sequence ID" value="KAJ8937017.1"/>
    <property type="molecule type" value="Genomic_DNA"/>
</dbReference>
<protein>
    <submittedName>
        <fullName evidence="1">Uncharacterized protein</fullName>
    </submittedName>
</protein>
<organism evidence="1 2">
    <name type="scientific">Rhamnusium bicolor</name>
    <dbReference type="NCBI Taxonomy" id="1586634"/>
    <lineage>
        <taxon>Eukaryota</taxon>
        <taxon>Metazoa</taxon>
        <taxon>Ecdysozoa</taxon>
        <taxon>Arthropoda</taxon>
        <taxon>Hexapoda</taxon>
        <taxon>Insecta</taxon>
        <taxon>Pterygota</taxon>
        <taxon>Neoptera</taxon>
        <taxon>Endopterygota</taxon>
        <taxon>Coleoptera</taxon>
        <taxon>Polyphaga</taxon>
        <taxon>Cucujiformia</taxon>
        <taxon>Chrysomeloidea</taxon>
        <taxon>Cerambycidae</taxon>
        <taxon>Lepturinae</taxon>
        <taxon>Rhagiini</taxon>
        <taxon>Rhamnusium</taxon>
    </lineage>
</organism>
<proteinExistence type="predicted"/>
<dbReference type="InterPro" id="IPR029060">
    <property type="entry name" value="PIN-like_dom_sf"/>
</dbReference>
<gene>
    <name evidence="1" type="ORF">NQ314_012099</name>
</gene>
<dbReference type="Proteomes" id="UP001162156">
    <property type="component" value="Unassembled WGS sequence"/>
</dbReference>
<keyword evidence="2" id="KW-1185">Reference proteome</keyword>
<dbReference type="AlphaFoldDB" id="A0AAV8XEF5"/>
<dbReference type="InterPro" id="IPR009832">
    <property type="entry name" value="DUF1397"/>
</dbReference>
<reference evidence="1" key="1">
    <citation type="journal article" date="2023" name="Insect Mol. Biol.">
        <title>Genome sequencing provides insights into the evolution of gene families encoding plant cell wall-degrading enzymes in longhorned beetles.</title>
        <authorList>
            <person name="Shin N.R."/>
            <person name="Okamura Y."/>
            <person name="Kirsch R."/>
            <person name="Pauchet Y."/>
        </authorList>
    </citation>
    <scope>NUCLEOTIDE SEQUENCE</scope>
    <source>
        <strain evidence="1">RBIC_L_NR</strain>
    </source>
</reference>
<evidence type="ECO:0000313" key="2">
    <source>
        <dbReference type="Proteomes" id="UP001162156"/>
    </source>
</evidence>
<dbReference type="Pfam" id="PF07165">
    <property type="entry name" value="DUF1397"/>
    <property type="match status" value="1"/>
</dbReference>
<sequence>MQTVMSTQRSSLLTFTYKTVNCERAEVIGQASLTKFIGKSFNKAQFLRKDKVKNIAAITKTIKIGNQEVNINSNQLFHRIVCVVKTDEELKPCLKYQLAPQLTSLFDTISLRKGKKSSLIDILERCCPSTEELPVEPSFVIDGGDLLHRVIWPKPGSFLQICHSYIDYVKRNYGTKCTIVFDGYTEGEHSTKDAEHFRRSGRPKKSVDVAVSAAIFPSVTQSEFLSNVSNKRNFISLLSEHLEAANFKIQIAPGDADIYIVNAAIKLSVQGQKGGGYSRRRGGLCQAELPTEIPHLDELEIVKERCDKKGGAGTYDKIKKAEQETQTCIKGIINIETVKNEVEEAKKKLDRWMKFLENIVVNDLK</sequence>
<accession>A0AAV8XEF5</accession>
<comment type="caution">
    <text evidence="1">The sequence shown here is derived from an EMBL/GenBank/DDBJ whole genome shotgun (WGS) entry which is preliminary data.</text>
</comment>
<dbReference type="SUPFAM" id="SSF88723">
    <property type="entry name" value="PIN domain-like"/>
    <property type="match status" value="1"/>
</dbReference>
<name>A0AAV8XEF5_9CUCU</name>